<keyword evidence="2" id="KW-1185">Reference proteome</keyword>
<reference evidence="1 2" key="1">
    <citation type="submission" date="2020-09" db="EMBL/GenBank/DDBJ databases">
        <title>De no assembly of potato wild relative species, Solanum commersonii.</title>
        <authorList>
            <person name="Cho K."/>
        </authorList>
    </citation>
    <scope>NUCLEOTIDE SEQUENCE [LARGE SCALE GENOMIC DNA]</scope>
    <source>
        <strain evidence="1">LZ3.2</strain>
        <tissue evidence="1">Leaf</tissue>
    </source>
</reference>
<proteinExistence type="predicted"/>
<gene>
    <name evidence="1" type="ORF">H5410_000698</name>
</gene>
<protein>
    <submittedName>
        <fullName evidence="1">Uncharacterized protein</fullName>
    </submittedName>
</protein>
<dbReference type="Proteomes" id="UP000824120">
    <property type="component" value="Chromosome 1"/>
</dbReference>
<name>A0A9J6AWL4_SOLCO</name>
<comment type="caution">
    <text evidence="1">The sequence shown here is derived from an EMBL/GenBank/DDBJ whole genome shotgun (WGS) entry which is preliminary data.</text>
</comment>
<evidence type="ECO:0000313" key="1">
    <source>
        <dbReference type="EMBL" id="KAG5628981.1"/>
    </source>
</evidence>
<evidence type="ECO:0000313" key="2">
    <source>
        <dbReference type="Proteomes" id="UP000824120"/>
    </source>
</evidence>
<accession>A0A9J6AWL4</accession>
<dbReference type="AlphaFoldDB" id="A0A9J6AWL4"/>
<organism evidence="1 2">
    <name type="scientific">Solanum commersonii</name>
    <name type="common">Commerson's wild potato</name>
    <name type="synonym">Commerson's nightshade</name>
    <dbReference type="NCBI Taxonomy" id="4109"/>
    <lineage>
        <taxon>Eukaryota</taxon>
        <taxon>Viridiplantae</taxon>
        <taxon>Streptophyta</taxon>
        <taxon>Embryophyta</taxon>
        <taxon>Tracheophyta</taxon>
        <taxon>Spermatophyta</taxon>
        <taxon>Magnoliopsida</taxon>
        <taxon>eudicotyledons</taxon>
        <taxon>Gunneridae</taxon>
        <taxon>Pentapetalae</taxon>
        <taxon>asterids</taxon>
        <taxon>lamiids</taxon>
        <taxon>Solanales</taxon>
        <taxon>Solanaceae</taxon>
        <taxon>Solanoideae</taxon>
        <taxon>Solaneae</taxon>
        <taxon>Solanum</taxon>
    </lineage>
</organism>
<sequence length="75" mass="8945">MEKFNSKTKRLPRVQNVRSFSSIRQDEVLHMIEFFDHLLVRRLIQQKDLSIVDSMICRSGIGKVLKDKNKLMELR</sequence>
<dbReference type="OrthoDB" id="2789670at2759"/>
<dbReference type="EMBL" id="JACXVP010000001">
    <property type="protein sequence ID" value="KAG5628981.1"/>
    <property type="molecule type" value="Genomic_DNA"/>
</dbReference>